<dbReference type="EMBL" id="JBIBEG010000011">
    <property type="protein sequence ID" value="MFF5900145.1"/>
    <property type="molecule type" value="Genomic_DNA"/>
</dbReference>
<dbReference type="InterPro" id="IPR036736">
    <property type="entry name" value="ACP-like_sf"/>
</dbReference>
<dbReference type="SUPFAM" id="SSF47336">
    <property type="entry name" value="ACP-like"/>
    <property type="match status" value="1"/>
</dbReference>
<comment type="caution">
    <text evidence="2">The sequence shown here is derived from an EMBL/GenBank/DDBJ whole genome shotgun (WGS) entry which is preliminary data.</text>
</comment>
<feature type="domain" description="Carrier" evidence="1">
    <location>
        <begin position="1"/>
        <end position="72"/>
    </location>
</feature>
<keyword evidence="3" id="KW-1185">Reference proteome</keyword>
<dbReference type="RefSeq" id="WP_387907885.1">
    <property type="nucleotide sequence ID" value="NZ_JBIBEG010000011.1"/>
</dbReference>
<sequence>MRAYLTELLTGPYQVPAPVDTGLSLAELGLDSLTRAEFGAEIQDRLGVAVEEDAVSADTTVDRLADVLTAKGAHLSS</sequence>
<proteinExistence type="predicted"/>
<gene>
    <name evidence="2" type="ORF">ACFY8O_30035</name>
</gene>
<dbReference type="PROSITE" id="PS50075">
    <property type="entry name" value="CARRIER"/>
    <property type="match status" value="1"/>
</dbReference>
<dbReference type="Proteomes" id="UP001602322">
    <property type="component" value="Unassembled WGS sequence"/>
</dbReference>
<organism evidence="2 3">
    <name type="scientific">Streptomyces argenteolus</name>
    <dbReference type="NCBI Taxonomy" id="67274"/>
    <lineage>
        <taxon>Bacteria</taxon>
        <taxon>Bacillati</taxon>
        <taxon>Actinomycetota</taxon>
        <taxon>Actinomycetes</taxon>
        <taxon>Kitasatosporales</taxon>
        <taxon>Streptomycetaceae</taxon>
        <taxon>Streptomyces</taxon>
    </lineage>
</organism>
<dbReference type="Gene3D" id="1.10.1200.10">
    <property type="entry name" value="ACP-like"/>
    <property type="match status" value="1"/>
</dbReference>
<evidence type="ECO:0000259" key="1">
    <source>
        <dbReference type="PROSITE" id="PS50075"/>
    </source>
</evidence>
<evidence type="ECO:0000313" key="2">
    <source>
        <dbReference type="EMBL" id="MFF5900145.1"/>
    </source>
</evidence>
<accession>A0ABW6XEJ7</accession>
<protein>
    <submittedName>
        <fullName evidence="2">Acyl carrier protein</fullName>
    </submittedName>
</protein>
<dbReference type="InterPro" id="IPR009081">
    <property type="entry name" value="PP-bd_ACP"/>
</dbReference>
<dbReference type="Pfam" id="PF00550">
    <property type="entry name" value="PP-binding"/>
    <property type="match status" value="1"/>
</dbReference>
<name>A0ABW6XEJ7_9ACTN</name>
<reference evidence="2 3" key="1">
    <citation type="submission" date="2024-10" db="EMBL/GenBank/DDBJ databases">
        <title>The Natural Products Discovery Center: Release of the First 8490 Sequenced Strains for Exploring Actinobacteria Biosynthetic Diversity.</title>
        <authorList>
            <person name="Kalkreuter E."/>
            <person name="Kautsar S.A."/>
            <person name="Yang D."/>
            <person name="Bader C.D."/>
            <person name="Teijaro C.N."/>
            <person name="Fluegel L."/>
            <person name="Davis C.M."/>
            <person name="Simpson J.R."/>
            <person name="Lauterbach L."/>
            <person name="Steele A.D."/>
            <person name="Gui C."/>
            <person name="Meng S."/>
            <person name="Li G."/>
            <person name="Viehrig K."/>
            <person name="Ye F."/>
            <person name="Su P."/>
            <person name="Kiefer A.F."/>
            <person name="Nichols A."/>
            <person name="Cepeda A.J."/>
            <person name="Yan W."/>
            <person name="Fan B."/>
            <person name="Jiang Y."/>
            <person name="Adhikari A."/>
            <person name="Zheng C.-J."/>
            <person name="Schuster L."/>
            <person name="Cowan T.M."/>
            <person name="Smanski M.J."/>
            <person name="Chevrette M.G."/>
            <person name="De Carvalho L.P.S."/>
            <person name="Shen B."/>
        </authorList>
    </citation>
    <scope>NUCLEOTIDE SEQUENCE [LARGE SCALE GENOMIC DNA]</scope>
    <source>
        <strain evidence="2 3">NPDC012540</strain>
    </source>
</reference>
<evidence type="ECO:0000313" key="3">
    <source>
        <dbReference type="Proteomes" id="UP001602322"/>
    </source>
</evidence>